<protein>
    <recommendedName>
        <fullName evidence="1">HNH endonuclease 5 domain-containing protein</fullName>
    </recommendedName>
</protein>
<evidence type="ECO:0000259" key="1">
    <source>
        <dbReference type="Pfam" id="PF14279"/>
    </source>
</evidence>
<evidence type="ECO:0000313" key="2">
    <source>
        <dbReference type="EMBL" id="PXF29900.1"/>
    </source>
</evidence>
<accession>A0ABX5LWA1</accession>
<reference evidence="2 3" key="1">
    <citation type="submission" date="2015-03" db="EMBL/GenBank/DDBJ databases">
        <authorList>
            <person name="Krishnan R."/>
            <person name="Midha S."/>
            <person name="Patil P.B."/>
            <person name="Rameshkumar N."/>
        </authorList>
    </citation>
    <scope>NUCLEOTIDE SEQUENCE [LARGE SCALE GENOMIC DNA]</scope>
    <source>
        <strain evidence="2 3">L1E11</strain>
    </source>
</reference>
<dbReference type="Proteomes" id="UP000248090">
    <property type="component" value="Unassembled WGS sequence"/>
</dbReference>
<dbReference type="EMBL" id="LAPT01000093">
    <property type="protein sequence ID" value="PXF29900.1"/>
    <property type="molecule type" value="Genomic_DNA"/>
</dbReference>
<organism evidence="2 3">
    <name type="scientific">Pokkaliibacter plantistimulans</name>
    <dbReference type="NCBI Taxonomy" id="1635171"/>
    <lineage>
        <taxon>Bacteria</taxon>
        <taxon>Pseudomonadati</taxon>
        <taxon>Pseudomonadota</taxon>
        <taxon>Gammaproteobacteria</taxon>
        <taxon>Oceanospirillales</taxon>
        <taxon>Balneatrichaceae</taxon>
        <taxon>Pokkaliibacter</taxon>
    </lineage>
</organism>
<comment type="caution">
    <text evidence="2">The sequence shown here is derived from an EMBL/GenBank/DDBJ whole genome shotgun (WGS) entry which is preliminary data.</text>
</comment>
<sequence>MIFEHYKHERNLILDKRIYLGSKGKCRYCGKSNQEVKFKKIAHAIPELLGNKYLFSNDECDDCNSYFDKHLENNLANFLGISRTTSQILGKKGVPKAKSRSGDRIEAINGDIVIIQTEKSDAYKLLDEQTLRISSSPTPYIPINVYKCFVKIALSAVPEYALKNFSECFRWVRYNHKPAKFNPKILKMHMTMVPGKNPFRHIWLQIFKRVGDKEKYPYMTCVIAFSNYMFQFVIPFNKHDKYLNPDKIQLPIFPMIDGLNLPGQAPNAKPHTRSIDLSGTSSISIPNNAYMHIEHPMDEINLELDQVPEEIKDRIKELGFEFKI</sequence>
<keyword evidence="3" id="KW-1185">Reference proteome</keyword>
<feature type="domain" description="HNH endonuclease 5" evidence="1">
    <location>
        <begin position="26"/>
        <end position="75"/>
    </location>
</feature>
<dbReference type="RefSeq" id="WP_110188782.1">
    <property type="nucleotide sequence ID" value="NZ_CP177354.1"/>
</dbReference>
<evidence type="ECO:0000313" key="3">
    <source>
        <dbReference type="Proteomes" id="UP000248090"/>
    </source>
</evidence>
<proteinExistence type="predicted"/>
<name>A0ABX5LWA1_9GAMM</name>
<dbReference type="Pfam" id="PF14279">
    <property type="entry name" value="HNH_5"/>
    <property type="match status" value="1"/>
</dbReference>
<dbReference type="InterPro" id="IPR029471">
    <property type="entry name" value="HNH_5"/>
</dbReference>
<gene>
    <name evidence="2" type="ORF">WH50_18275</name>
</gene>